<dbReference type="PANTHER" id="PTHR43065">
    <property type="entry name" value="SENSOR HISTIDINE KINASE"/>
    <property type="match status" value="1"/>
</dbReference>
<dbReference type="GO" id="GO:0004673">
    <property type="term" value="F:protein histidine kinase activity"/>
    <property type="evidence" value="ECO:0007669"/>
    <property type="project" value="UniProtKB-EC"/>
</dbReference>
<reference evidence="11 12" key="1">
    <citation type="journal article" date="2013" name="Genome Announc.">
        <title>Draft genome sequences for three mercury-methylating, sulfate-reducing bacteria.</title>
        <authorList>
            <person name="Brown S.D."/>
            <person name="Hurt R.A.Jr."/>
            <person name="Gilmour C.C."/>
            <person name="Elias D.A."/>
        </authorList>
    </citation>
    <scope>NUCLEOTIDE SEQUENCE [LARGE SCALE GENOMIC DNA]</scope>
    <source>
        <strain evidence="11 12">DSM 2059</strain>
    </source>
</reference>
<dbReference type="Gene3D" id="3.30.450.20">
    <property type="entry name" value="PAS domain"/>
    <property type="match status" value="1"/>
</dbReference>
<evidence type="ECO:0000259" key="10">
    <source>
        <dbReference type="PROSITE" id="PS50113"/>
    </source>
</evidence>
<keyword evidence="7" id="KW-0902">Two-component regulatory system</keyword>
<keyword evidence="6" id="KW-0067">ATP-binding</keyword>
<dbReference type="STRING" id="897.B2D07_00890"/>
<dbReference type="Gene3D" id="3.30.565.10">
    <property type="entry name" value="Histidine kinase-like ATPase, C-terminal domain"/>
    <property type="match status" value="1"/>
</dbReference>
<dbReference type="EC" id="2.7.13.3" evidence="2"/>
<keyword evidence="12" id="KW-1185">Reference proteome</keyword>
<dbReference type="InterPro" id="IPR000014">
    <property type="entry name" value="PAS"/>
</dbReference>
<dbReference type="InterPro" id="IPR003594">
    <property type="entry name" value="HATPase_dom"/>
</dbReference>
<dbReference type="Pfam" id="PF02518">
    <property type="entry name" value="HATPase_c"/>
    <property type="match status" value="1"/>
</dbReference>
<evidence type="ECO:0000259" key="9">
    <source>
        <dbReference type="PROSITE" id="PS50109"/>
    </source>
</evidence>
<dbReference type="SUPFAM" id="SSF55785">
    <property type="entry name" value="PYP-like sensor domain (PAS domain)"/>
    <property type="match status" value="1"/>
</dbReference>
<evidence type="ECO:0000256" key="8">
    <source>
        <dbReference type="SAM" id="Coils"/>
    </source>
</evidence>
<comment type="caution">
    <text evidence="11">The sequence shown here is derived from an EMBL/GenBank/DDBJ whole genome shotgun (WGS) entry which is preliminary data.</text>
</comment>
<keyword evidence="3" id="KW-0808">Transferase</keyword>
<dbReference type="PROSITE" id="PS50113">
    <property type="entry name" value="PAC"/>
    <property type="match status" value="1"/>
</dbReference>
<dbReference type="NCBIfam" id="TIGR00229">
    <property type="entry name" value="sensory_box"/>
    <property type="match status" value="1"/>
</dbReference>
<evidence type="ECO:0000256" key="7">
    <source>
        <dbReference type="ARBA" id="ARBA00023012"/>
    </source>
</evidence>
<proteinExistence type="predicted"/>
<evidence type="ECO:0000256" key="2">
    <source>
        <dbReference type="ARBA" id="ARBA00012438"/>
    </source>
</evidence>
<dbReference type="Pfam" id="PF13426">
    <property type="entry name" value="PAS_9"/>
    <property type="match status" value="1"/>
</dbReference>
<feature type="domain" description="PAC" evidence="10">
    <location>
        <begin position="149"/>
        <end position="200"/>
    </location>
</feature>
<keyword evidence="8" id="KW-0175">Coiled coil</keyword>
<evidence type="ECO:0000256" key="1">
    <source>
        <dbReference type="ARBA" id="ARBA00000085"/>
    </source>
</evidence>
<dbReference type="PANTHER" id="PTHR43065:SF46">
    <property type="entry name" value="C4-DICARBOXYLATE TRANSPORT SENSOR PROTEIN DCTB"/>
    <property type="match status" value="1"/>
</dbReference>
<evidence type="ECO:0000313" key="12">
    <source>
        <dbReference type="Proteomes" id="UP000014977"/>
    </source>
</evidence>
<dbReference type="InterPro" id="IPR004358">
    <property type="entry name" value="Sig_transdc_His_kin-like_C"/>
</dbReference>
<dbReference type="eggNOG" id="COG4191">
    <property type="taxonomic scope" value="Bacteria"/>
</dbReference>
<feature type="coiled-coil region" evidence="8">
    <location>
        <begin position="4"/>
        <end position="71"/>
    </location>
</feature>
<name>S7TVM1_DESML</name>
<dbReference type="CDD" id="cd00130">
    <property type="entry name" value="PAS"/>
    <property type="match status" value="1"/>
</dbReference>
<feature type="domain" description="Histidine kinase" evidence="9">
    <location>
        <begin position="220"/>
        <end position="446"/>
    </location>
</feature>
<gene>
    <name evidence="11" type="ORF">dsmv_2293</name>
</gene>
<evidence type="ECO:0000256" key="5">
    <source>
        <dbReference type="ARBA" id="ARBA00022777"/>
    </source>
</evidence>
<evidence type="ECO:0000256" key="6">
    <source>
        <dbReference type="ARBA" id="ARBA00022840"/>
    </source>
</evidence>
<dbReference type="PRINTS" id="PR00344">
    <property type="entry name" value="BCTRLSENSOR"/>
</dbReference>
<dbReference type="Proteomes" id="UP000014977">
    <property type="component" value="Unassembled WGS sequence"/>
</dbReference>
<keyword evidence="5" id="KW-0418">Kinase</keyword>
<dbReference type="GO" id="GO:0000160">
    <property type="term" value="P:phosphorelay signal transduction system"/>
    <property type="evidence" value="ECO:0007669"/>
    <property type="project" value="UniProtKB-KW"/>
</dbReference>
<dbReference type="SUPFAM" id="SSF55874">
    <property type="entry name" value="ATPase domain of HSP90 chaperone/DNA topoisomerase II/histidine kinase"/>
    <property type="match status" value="1"/>
</dbReference>
<dbReference type="SMART" id="SM00086">
    <property type="entry name" value="PAC"/>
    <property type="match status" value="1"/>
</dbReference>
<dbReference type="Gene3D" id="1.10.287.130">
    <property type="match status" value="1"/>
</dbReference>
<dbReference type="InterPro" id="IPR005467">
    <property type="entry name" value="His_kinase_dom"/>
</dbReference>
<dbReference type="InterPro" id="IPR036890">
    <property type="entry name" value="HATPase_C_sf"/>
</dbReference>
<sequence length="457" mass="50881">MSDKKIISNRLNKLRRQAEEKADRMTEDLEALSPSETRQMLHELRVHQIELEMQNEELRLAQAELDAARARYFDLYDLAPVGYCTLNEQMHILEANLTAATLLGVDRGALVNQPITRFIYKDDQDICYLQRKNLFEIDPANSWQANESRTCELRMLKKDGSPLWVRLEAAPAIDTDGAPVCRVLISDITDSKRVEVETAELEARKRQIQKTESLGLMAGAVAHHFNNQLQVVTGNIELTIMNLPPGSDAVTGLTEAMNAAHRATEMSRLMLTYLGQRPGRHEPIDLSETCRRSLALLQAAAPKGTLLKADLPSLGPVIRANPGQIHHILTNLVTNAWESADGNGQGIYLTIKTVSQANMLASKRFPLDWQPRSLPYACLEVSDEGCGIAKKDCEKIFDPFFSTKFIGRGLGLSVVLGIVKAHHGAVTVESEPKRGSIFRVFFPVSVEEVPLNPEQRA</sequence>
<dbReference type="GO" id="GO:0005524">
    <property type="term" value="F:ATP binding"/>
    <property type="evidence" value="ECO:0007669"/>
    <property type="project" value="UniProtKB-KW"/>
</dbReference>
<dbReference type="InterPro" id="IPR035965">
    <property type="entry name" value="PAS-like_dom_sf"/>
</dbReference>
<dbReference type="PROSITE" id="PS50109">
    <property type="entry name" value="HIS_KIN"/>
    <property type="match status" value="1"/>
</dbReference>
<organism evidence="11 12">
    <name type="scientific">Desulfococcus multivorans DSM 2059</name>
    <dbReference type="NCBI Taxonomy" id="1121405"/>
    <lineage>
        <taxon>Bacteria</taxon>
        <taxon>Pseudomonadati</taxon>
        <taxon>Thermodesulfobacteriota</taxon>
        <taxon>Desulfobacteria</taxon>
        <taxon>Desulfobacterales</taxon>
        <taxon>Desulfococcaceae</taxon>
        <taxon>Desulfococcus</taxon>
    </lineage>
</organism>
<dbReference type="RefSeq" id="WP_020876724.1">
    <property type="nucleotide sequence ID" value="NZ_ATHJ01000080.1"/>
</dbReference>
<protein>
    <recommendedName>
        <fullName evidence="2">histidine kinase</fullName>
        <ecNumber evidence="2">2.7.13.3</ecNumber>
    </recommendedName>
</protein>
<dbReference type="InterPro" id="IPR001610">
    <property type="entry name" value="PAC"/>
</dbReference>
<dbReference type="SMART" id="SM00387">
    <property type="entry name" value="HATPase_c"/>
    <property type="match status" value="1"/>
</dbReference>
<dbReference type="InterPro" id="IPR000700">
    <property type="entry name" value="PAS-assoc_C"/>
</dbReference>
<keyword evidence="4" id="KW-0547">Nucleotide-binding</keyword>
<evidence type="ECO:0000313" key="11">
    <source>
        <dbReference type="EMBL" id="EPR40790.1"/>
    </source>
</evidence>
<accession>S7TVM1</accession>
<dbReference type="EMBL" id="ATHJ01000080">
    <property type="protein sequence ID" value="EPR40790.1"/>
    <property type="molecule type" value="Genomic_DNA"/>
</dbReference>
<dbReference type="OrthoDB" id="5501940at2"/>
<evidence type="ECO:0000256" key="4">
    <source>
        <dbReference type="ARBA" id="ARBA00022741"/>
    </source>
</evidence>
<dbReference type="SMART" id="SM00091">
    <property type="entry name" value="PAS"/>
    <property type="match status" value="1"/>
</dbReference>
<evidence type="ECO:0000256" key="3">
    <source>
        <dbReference type="ARBA" id="ARBA00022679"/>
    </source>
</evidence>
<dbReference type="AlphaFoldDB" id="S7TVM1"/>
<comment type="catalytic activity">
    <reaction evidence="1">
        <text>ATP + protein L-histidine = ADP + protein N-phospho-L-histidine.</text>
        <dbReference type="EC" id="2.7.13.3"/>
    </reaction>
</comment>